<protein>
    <submittedName>
        <fullName evidence="1">Uncharacterized protein</fullName>
    </submittedName>
</protein>
<dbReference type="RefSeq" id="WP_378199395.1">
    <property type="nucleotide sequence ID" value="NZ_JBHLZP010000064.1"/>
</dbReference>
<dbReference type="EMBL" id="JBHLZP010000064">
    <property type="protein sequence ID" value="MFB9832870.1"/>
    <property type="molecule type" value="Genomic_DNA"/>
</dbReference>
<name>A0ABV5YCW5_9ACTN</name>
<accession>A0ABV5YCW5</accession>
<reference evidence="1 2" key="1">
    <citation type="submission" date="2024-09" db="EMBL/GenBank/DDBJ databases">
        <authorList>
            <person name="Sun Q."/>
            <person name="Mori K."/>
        </authorList>
    </citation>
    <scope>NUCLEOTIDE SEQUENCE [LARGE SCALE GENOMIC DNA]</scope>
    <source>
        <strain evidence="1 2">TBRC 0563</strain>
    </source>
</reference>
<sequence>MSSRNRRLRSGQSWPVTLTDLIEGLGEGYASVKPPCFDEGPVSDVVLAVWWVPSRSFNLGGEGYHPSAVGIHVHVHPVCSADRVAVRSSLRSQGLQELRDWVMRAQRAPQTWRSETHSGCWRYDENGMRFEGDQPV</sequence>
<organism evidence="1 2">
    <name type="scientific">Actinoallomurus acaciae</name>
    <dbReference type="NCBI Taxonomy" id="502577"/>
    <lineage>
        <taxon>Bacteria</taxon>
        <taxon>Bacillati</taxon>
        <taxon>Actinomycetota</taxon>
        <taxon>Actinomycetes</taxon>
        <taxon>Streptosporangiales</taxon>
        <taxon>Thermomonosporaceae</taxon>
        <taxon>Actinoallomurus</taxon>
    </lineage>
</organism>
<keyword evidence="2" id="KW-1185">Reference proteome</keyword>
<evidence type="ECO:0000313" key="1">
    <source>
        <dbReference type="EMBL" id="MFB9832870.1"/>
    </source>
</evidence>
<comment type="caution">
    <text evidence="1">The sequence shown here is derived from an EMBL/GenBank/DDBJ whole genome shotgun (WGS) entry which is preliminary data.</text>
</comment>
<evidence type="ECO:0000313" key="2">
    <source>
        <dbReference type="Proteomes" id="UP001589627"/>
    </source>
</evidence>
<dbReference type="Proteomes" id="UP001589627">
    <property type="component" value="Unassembled WGS sequence"/>
</dbReference>
<gene>
    <name evidence="1" type="ORF">ACFFNX_11815</name>
</gene>
<proteinExistence type="predicted"/>